<gene>
    <name evidence="1" type="ORF">PR048_013508</name>
</gene>
<evidence type="ECO:0008006" key="3">
    <source>
        <dbReference type="Google" id="ProtNLM"/>
    </source>
</evidence>
<protein>
    <recommendedName>
        <fullName evidence="3">Transposase</fullName>
    </recommendedName>
</protein>
<evidence type="ECO:0000313" key="2">
    <source>
        <dbReference type="Proteomes" id="UP001159363"/>
    </source>
</evidence>
<comment type="caution">
    <text evidence="1">The sequence shown here is derived from an EMBL/GenBank/DDBJ whole genome shotgun (WGS) entry which is preliminary data.</text>
</comment>
<accession>A0ABQ9HSD7</accession>
<dbReference type="Gene3D" id="3.30.420.10">
    <property type="entry name" value="Ribonuclease H-like superfamily/Ribonuclease H"/>
    <property type="match status" value="1"/>
</dbReference>
<proteinExistence type="predicted"/>
<sequence length="176" mass="20395">MISTSTSKWKLLKSFRNFFKIKIMLCFHAMVPYRRLDMGSSFDTRNKASKHGVEKKVTLLLKKVNVSVSWQIDGYDFFSVNQNLMQNNIATFEMPLYYYQAQKSLKTLLQNCAPTQNLLNSFKWEIFGHPPHSPDLTPSDFHLLPYLKTYLEDVLQMMMNLGDGQQLAMKVGLNLA</sequence>
<dbReference type="Proteomes" id="UP001159363">
    <property type="component" value="Chromosome X"/>
</dbReference>
<dbReference type="InterPro" id="IPR036397">
    <property type="entry name" value="RNaseH_sf"/>
</dbReference>
<name>A0ABQ9HSD7_9NEOP</name>
<evidence type="ECO:0000313" key="1">
    <source>
        <dbReference type="EMBL" id="KAJ8887293.1"/>
    </source>
</evidence>
<organism evidence="1 2">
    <name type="scientific">Dryococelus australis</name>
    <dbReference type="NCBI Taxonomy" id="614101"/>
    <lineage>
        <taxon>Eukaryota</taxon>
        <taxon>Metazoa</taxon>
        <taxon>Ecdysozoa</taxon>
        <taxon>Arthropoda</taxon>
        <taxon>Hexapoda</taxon>
        <taxon>Insecta</taxon>
        <taxon>Pterygota</taxon>
        <taxon>Neoptera</taxon>
        <taxon>Polyneoptera</taxon>
        <taxon>Phasmatodea</taxon>
        <taxon>Verophasmatodea</taxon>
        <taxon>Anareolatae</taxon>
        <taxon>Phasmatidae</taxon>
        <taxon>Eurycanthinae</taxon>
        <taxon>Dryococelus</taxon>
    </lineage>
</organism>
<reference evidence="1 2" key="1">
    <citation type="submission" date="2023-02" db="EMBL/GenBank/DDBJ databases">
        <title>LHISI_Scaffold_Assembly.</title>
        <authorList>
            <person name="Stuart O.P."/>
            <person name="Cleave R."/>
            <person name="Magrath M.J.L."/>
            <person name="Mikheyev A.S."/>
        </authorList>
    </citation>
    <scope>NUCLEOTIDE SEQUENCE [LARGE SCALE GENOMIC DNA]</scope>
    <source>
        <strain evidence="1">Daus_M_001</strain>
        <tissue evidence="1">Leg muscle</tissue>
    </source>
</reference>
<keyword evidence="2" id="KW-1185">Reference proteome</keyword>
<dbReference type="EMBL" id="JARBHB010000004">
    <property type="protein sequence ID" value="KAJ8887293.1"/>
    <property type="molecule type" value="Genomic_DNA"/>
</dbReference>